<keyword evidence="1" id="KW-1133">Transmembrane helix</keyword>
<dbReference type="RefSeq" id="WP_108885531.1">
    <property type="nucleotide sequence ID" value="NZ_OMOJ01000002.1"/>
</dbReference>
<evidence type="ECO:0000256" key="1">
    <source>
        <dbReference type="SAM" id="Phobius"/>
    </source>
</evidence>
<dbReference type="EMBL" id="OMOJ01000002">
    <property type="protein sequence ID" value="SPF79680.1"/>
    <property type="molecule type" value="Genomic_DNA"/>
</dbReference>
<feature type="transmembrane region" description="Helical" evidence="1">
    <location>
        <begin position="144"/>
        <end position="167"/>
    </location>
</feature>
<keyword evidence="1" id="KW-0812">Transmembrane</keyword>
<dbReference type="AlphaFoldDB" id="A0A2R8AUL7"/>
<dbReference type="InterPro" id="IPR059133">
    <property type="entry name" value="TsoY-like"/>
</dbReference>
<feature type="transmembrane region" description="Helical" evidence="1">
    <location>
        <begin position="15"/>
        <end position="39"/>
    </location>
</feature>
<accession>A0A2R8AUL7</accession>
<name>A0A2R8AUL7_9RHOB</name>
<protein>
    <submittedName>
        <fullName evidence="2">Uncharacterized protein</fullName>
    </submittedName>
</protein>
<dbReference type="NCBIfam" id="NF047644">
    <property type="entry name" value="TsoY_fam"/>
    <property type="match status" value="1"/>
</dbReference>
<feature type="transmembrane region" description="Helical" evidence="1">
    <location>
        <begin position="332"/>
        <end position="349"/>
    </location>
</feature>
<dbReference type="OrthoDB" id="9156251at2"/>
<feature type="transmembrane region" description="Helical" evidence="1">
    <location>
        <begin position="291"/>
        <end position="312"/>
    </location>
</feature>
<organism evidence="2 3">
    <name type="scientific">Pseudoprimorskyibacter insulae</name>
    <dbReference type="NCBI Taxonomy" id="1695997"/>
    <lineage>
        <taxon>Bacteria</taxon>
        <taxon>Pseudomonadati</taxon>
        <taxon>Pseudomonadota</taxon>
        <taxon>Alphaproteobacteria</taxon>
        <taxon>Rhodobacterales</taxon>
        <taxon>Paracoccaceae</taxon>
        <taxon>Pseudoprimorskyibacter</taxon>
    </lineage>
</organism>
<feature type="transmembrane region" description="Helical" evidence="1">
    <location>
        <begin position="218"/>
        <end position="240"/>
    </location>
</feature>
<evidence type="ECO:0000313" key="3">
    <source>
        <dbReference type="Proteomes" id="UP000244904"/>
    </source>
</evidence>
<feature type="transmembrane region" description="Helical" evidence="1">
    <location>
        <begin position="252"/>
        <end position="271"/>
    </location>
</feature>
<proteinExistence type="predicted"/>
<keyword evidence="1" id="KW-0472">Membrane</keyword>
<feature type="transmembrane region" description="Helical" evidence="1">
    <location>
        <begin position="364"/>
        <end position="385"/>
    </location>
</feature>
<gene>
    <name evidence="2" type="ORF">PRI8871_01477</name>
</gene>
<feature type="transmembrane region" description="Helical" evidence="1">
    <location>
        <begin position="188"/>
        <end position="206"/>
    </location>
</feature>
<feature type="transmembrane region" description="Helical" evidence="1">
    <location>
        <begin position="51"/>
        <end position="79"/>
    </location>
</feature>
<reference evidence="3" key="1">
    <citation type="submission" date="2018-03" db="EMBL/GenBank/DDBJ databases">
        <authorList>
            <person name="Rodrigo-Torres L."/>
            <person name="Arahal R. D."/>
            <person name="Lucena T."/>
        </authorList>
    </citation>
    <scope>NUCLEOTIDE SEQUENCE [LARGE SCALE GENOMIC DNA]</scope>
    <source>
        <strain evidence="3">CECT 8871</strain>
    </source>
</reference>
<feature type="transmembrane region" description="Helical" evidence="1">
    <location>
        <begin position="117"/>
        <end position="138"/>
    </location>
</feature>
<keyword evidence="3" id="KW-1185">Reference proteome</keyword>
<evidence type="ECO:0000313" key="2">
    <source>
        <dbReference type="EMBL" id="SPF79680.1"/>
    </source>
</evidence>
<dbReference type="Proteomes" id="UP000244904">
    <property type="component" value="Unassembled WGS sequence"/>
</dbReference>
<sequence>MADIYKKPADQYSPLYFLASLGAGGVTVSFFMFLMFWVPHPGRPVPIFEDVAAAFATGGTALQAAIIIAYIGIAVFAVLNVKSLLWNLSALSAFKKTESYQKLRNSNAESTLMAQPLALAMTVNAMFIVGLVFVPGLWTVVEYLFPLAMIAFAAIAWLAFSILADFLGRVLSKGGLFDVTAHNSFAQLLPAFAISMIAVGFSAPAAMSHSPATVGVSLIASTLLGVAAIIYTLLASATAFTSMLQHGTAREAAPTLMIIVPIVTVLGIMLLRQNHGLHTTFEAHGTDADTMILLARLLAIQVTFLGLGLLVLRRQNYFADFVTGIKTSPGSYALVCPAVALSVMIHFFVNKGMVATGMIDKFGTAYWAVTALALISQAIAILLVLRLNSQHFTRQKVEAKAVPAE</sequence>